<evidence type="ECO:0000313" key="1">
    <source>
        <dbReference type="EMBL" id="SVE39526.1"/>
    </source>
</evidence>
<dbReference type="SUPFAM" id="SSF52540">
    <property type="entry name" value="P-loop containing nucleoside triphosphate hydrolases"/>
    <property type="match status" value="1"/>
</dbReference>
<feature type="non-terminal residue" evidence="1">
    <location>
        <position position="207"/>
    </location>
</feature>
<dbReference type="AlphaFoldDB" id="A0A383D4Q6"/>
<reference evidence="1" key="1">
    <citation type="submission" date="2018-05" db="EMBL/GenBank/DDBJ databases">
        <authorList>
            <person name="Lanie J.A."/>
            <person name="Ng W.-L."/>
            <person name="Kazmierczak K.M."/>
            <person name="Andrzejewski T.M."/>
            <person name="Davidsen T.M."/>
            <person name="Wayne K.J."/>
            <person name="Tettelin H."/>
            <person name="Glass J.I."/>
            <person name="Rusch D."/>
            <person name="Podicherti R."/>
            <person name="Tsui H.-C.T."/>
            <person name="Winkler M.E."/>
        </authorList>
    </citation>
    <scope>NUCLEOTIDE SEQUENCE</scope>
</reference>
<dbReference type="InterPro" id="IPR027417">
    <property type="entry name" value="P-loop_NTPase"/>
</dbReference>
<proteinExistence type="predicted"/>
<protein>
    <recommendedName>
        <fullName evidence="2">NadR/Ttd14 AAA domain-containing protein</fullName>
    </recommendedName>
</protein>
<accession>A0A383D4Q6</accession>
<sequence>MDTRLILVEGCPGSGKSSTAQFLGRQLQRAGHTCRWYYEEERPHPLAALKGIDRSKGYREFGTAALIRWRDFVRRARRSKEITIVESHFFQNLITPLLRANVKPERIGKVVHKMAEFVAPLRPMMVYLHQPDYATTMRRILDERGARIEHYIRLSENSAYGKLHGLEGFDGLVQNWVDTRTLMEQLIEDLEFPTLSIDNSAGDWSAY</sequence>
<dbReference type="Gene3D" id="3.40.50.300">
    <property type="entry name" value="P-loop containing nucleotide triphosphate hydrolases"/>
    <property type="match status" value="1"/>
</dbReference>
<organism evidence="1">
    <name type="scientific">marine metagenome</name>
    <dbReference type="NCBI Taxonomy" id="408172"/>
    <lineage>
        <taxon>unclassified sequences</taxon>
        <taxon>metagenomes</taxon>
        <taxon>ecological metagenomes</taxon>
    </lineage>
</organism>
<name>A0A383D4Q6_9ZZZZ</name>
<evidence type="ECO:0008006" key="2">
    <source>
        <dbReference type="Google" id="ProtNLM"/>
    </source>
</evidence>
<gene>
    <name evidence="1" type="ORF">METZ01_LOCUS492380</name>
</gene>
<dbReference type="EMBL" id="UINC01214338">
    <property type="protein sequence ID" value="SVE39526.1"/>
    <property type="molecule type" value="Genomic_DNA"/>
</dbReference>